<keyword evidence="10" id="KW-1185">Reference proteome</keyword>
<feature type="transmembrane region" description="Helical" evidence="8">
    <location>
        <begin position="61"/>
        <end position="84"/>
    </location>
</feature>
<comment type="similarity">
    <text evidence="2 7">Belongs to the purine-cytosine permease (2.A.39) family.</text>
</comment>
<evidence type="ECO:0000256" key="5">
    <source>
        <dbReference type="ARBA" id="ARBA00022989"/>
    </source>
</evidence>
<comment type="caution">
    <text evidence="9">The sequence shown here is derived from an EMBL/GenBank/DDBJ whole genome shotgun (WGS) entry which is preliminary data.</text>
</comment>
<evidence type="ECO:0000256" key="8">
    <source>
        <dbReference type="SAM" id="Phobius"/>
    </source>
</evidence>
<name>A0ABP4JP18_9MICO</name>
<evidence type="ECO:0000256" key="1">
    <source>
        <dbReference type="ARBA" id="ARBA00004141"/>
    </source>
</evidence>
<feature type="transmembrane region" description="Helical" evidence="8">
    <location>
        <begin position="350"/>
        <end position="372"/>
    </location>
</feature>
<keyword evidence="4 8" id="KW-0812">Transmembrane</keyword>
<dbReference type="RefSeq" id="WP_343919228.1">
    <property type="nucleotide sequence ID" value="NZ_BAAAKK010000004.1"/>
</dbReference>
<dbReference type="InterPro" id="IPR030191">
    <property type="entry name" value="CodB"/>
</dbReference>
<evidence type="ECO:0000313" key="9">
    <source>
        <dbReference type="EMBL" id="GAA1422815.1"/>
    </source>
</evidence>
<gene>
    <name evidence="9" type="primary">cytX</name>
    <name evidence="9" type="ORF">GCM10009640_16170</name>
</gene>
<evidence type="ECO:0000256" key="3">
    <source>
        <dbReference type="ARBA" id="ARBA00022448"/>
    </source>
</evidence>
<accession>A0ABP4JP18</accession>
<feature type="transmembrane region" description="Helical" evidence="8">
    <location>
        <begin position="104"/>
        <end position="122"/>
    </location>
</feature>
<keyword evidence="3 7" id="KW-0813">Transport</keyword>
<feature type="transmembrane region" description="Helical" evidence="8">
    <location>
        <begin position="241"/>
        <end position="268"/>
    </location>
</feature>
<evidence type="ECO:0000256" key="6">
    <source>
        <dbReference type="ARBA" id="ARBA00023136"/>
    </source>
</evidence>
<feature type="transmembrane region" description="Helical" evidence="8">
    <location>
        <begin position="393"/>
        <end position="417"/>
    </location>
</feature>
<feature type="transmembrane region" description="Helical" evidence="8">
    <location>
        <begin position="288"/>
        <end position="311"/>
    </location>
</feature>
<evidence type="ECO:0000313" key="10">
    <source>
        <dbReference type="Proteomes" id="UP001501266"/>
    </source>
</evidence>
<evidence type="ECO:0000256" key="4">
    <source>
        <dbReference type="ARBA" id="ARBA00022692"/>
    </source>
</evidence>
<comment type="subcellular location">
    <subcellularLocation>
        <location evidence="1">Membrane</location>
        <topology evidence="1">Multi-pass membrane protein</topology>
    </subcellularLocation>
</comment>
<dbReference type="PANTHER" id="PTHR30569:SF0">
    <property type="entry name" value="CYTOSINE PERMEASE"/>
    <property type="match status" value="1"/>
</dbReference>
<dbReference type="EMBL" id="BAAAKK010000004">
    <property type="protein sequence ID" value="GAA1422815.1"/>
    <property type="molecule type" value="Genomic_DNA"/>
</dbReference>
<keyword evidence="5 8" id="KW-1133">Transmembrane helix</keyword>
<feature type="transmembrane region" description="Helical" evidence="8">
    <location>
        <begin position="171"/>
        <end position="190"/>
    </location>
</feature>
<organism evidence="9 10">
    <name type="scientific">Agrococcus citreus</name>
    <dbReference type="NCBI Taxonomy" id="84643"/>
    <lineage>
        <taxon>Bacteria</taxon>
        <taxon>Bacillati</taxon>
        <taxon>Actinomycetota</taxon>
        <taxon>Actinomycetes</taxon>
        <taxon>Micrococcales</taxon>
        <taxon>Microbacteriaceae</taxon>
        <taxon>Agrococcus</taxon>
    </lineage>
</organism>
<feature type="transmembrane region" description="Helical" evidence="8">
    <location>
        <begin position="323"/>
        <end position="344"/>
    </location>
</feature>
<evidence type="ECO:0000256" key="2">
    <source>
        <dbReference type="ARBA" id="ARBA00008974"/>
    </source>
</evidence>
<feature type="transmembrane region" description="Helical" evidence="8">
    <location>
        <begin position="142"/>
        <end position="159"/>
    </location>
</feature>
<dbReference type="Gene3D" id="1.10.4160.10">
    <property type="entry name" value="Hydantoin permease"/>
    <property type="match status" value="1"/>
</dbReference>
<feature type="transmembrane region" description="Helical" evidence="8">
    <location>
        <begin position="33"/>
        <end position="55"/>
    </location>
</feature>
<reference evidence="10" key="1">
    <citation type="journal article" date="2019" name="Int. J. Syst. Evol. Microbiol.">
        <title>The Global Catalogue of Microorganisms (GCM) 10K type strain sequencing project: providing services to taxonomists for standard genome sequencing and annotation.</title>
        <authorList>
            <consortium name="The Broad Institute Genomics Platform"/>
            <consortium name="The Broad Institute Genome Sequencing Center for Infectious Disease"/>
            <person name="Wu L."/>
            <person name="Ma J."/>
        </authorList>
    </citation>
    <scope>NUCLEOTIDE SEQUENCE [LARGE SCALE GENOMIC DNA]</scope>
    <source>
        <strain evidence="10">JCM 12398</strain>
    </source>
</reference>
<keyword evidence="6 7" id="KW-0472">Membrane</keyword>
<dbReference type="InterPro" id="IPR026030">
    <property type="entry name" value="Pur-cyt_permease_Fcy2/21/22"/>
</dbReference>
<dbReference type="PIRSF" id="PIRSF002744">
    <property type="entry name" value="Pur-cyt_permease"/>
    <property type="match status" value="1"/>
</dbReference>
<dbReference type="PANTHER" id="PTHR30569">
    <property type="entry name" value="CYTOSINE TRANSPORTER CODB"/>
    <property type="match status" value="1"/>
</dbReference>
<dbReference type="Proteomes" id="UP001501266">
    <property type="component" value="Unassembled WGS sequence"/>
</dbReference>
<protein>
    <submittedName>
        <fullName evidence="9">Hydroxymethylpyrimidine transporter CytX</fullName>
    </submittedName>
</protein>
<dbReference type="InterPro" id="IPR001248">
    <property type="entry name" value="Pur-cyt_permease"/>
</dbReference>
<feature type="transmembrane region" description="Helical" evidence="8">
    <location>
        <begin position="210"/>
        <end position="229"/>
    </location>
</feature>
<evidence type="ECO:0000256" key="7">
    <source>
        <dbReference type="PIRNR" id="PIRNR002744"/>
    </source>
</evidence>
<dbReference type="Pfam" id="PF02133">
    <property type="entry name" value="Transp_cyt_pur"/>
    <property type="match status" value="1"/>
</dbReference>
<sequence>MTDTNRRRFIDRIEEGSGGFGPIRGHRGTGRVLLIWLAANLVVTTLLTGTLFVPGVSLGEAIAWIVVGTLLGAIVLTLIGVMGVRTGLPTMSLTRGSFGLRGSIVPAISNFIVLMGWSWVQAMLAGISIDWLVAQATGYSNPAMWAAICQAIVVALAIFGHEGIARIEPYFALVILAIMAYIFVVALTTYAPAEFAAIEPDPEAGMTSSLVFDIVFATAISWTVLSADLTRVARSQRAGGVGAFVGYTLSTVLTMTLGAVAIAFVLLAGGEAIAFDPVTIIEAFGAPLAIAIFLSVMATNTMVMYGMTLSLTNALPTRKPLRFLPTALAVGAIAIIGSTFLGLLEQFTTFLSTIGALFIPVFAIMIVDYYLIRRRAYSPDILERSGGRYWFTGGVHWAAIVSWAIGALTYLALAFWWSSPVGAALPTFAVAFVLYWVWARATKVGSGEKVESRHLAEVDGVEADAA</sequence>
<proteinExistence type="inferred from homology"/>
<feature type="transmembrane region" description="Helical" evidence="8">
    <location>
        <begin position="423"/>
        <end position="439"/>
    </location>
</feature>